<proteinExistence type="predicted"/>
<dbReference type="EMBL" id="CP016033">
    <property type="protein sequence ID" value="ANK13090.1"/>
    <property type="molecule type" value="Genomic_DNA"/>
</dbReference>
<feature type="domain" description="RNase H type-1" evidence="1">
    <location>
        <begin position="11"/>
        <end position="126"/>
    </location>
</feature>
<gene>
    <name evidence="2" type="ORF">A9D12_09185</name>
</gene>
<evidence type="ECO:0000313" key="2">
    <source>
        <dbReference type="EMBL" id="ANK13090.1"/>
    </source>
</evidence>
<protein>
    <recommendedName>
        <fullName evidence="1">RNase H type-1 domain-containing protein</fullName>
    </recommendedName>
</protein>
<evidence type="ECO:0000259" key="1">
    <source>
        <dbReference type="Pfam" id="PF13456"/>
    </source>
</evidence>
<dbReference type="InterPro" id="IPR012337">
    <property type="entry name" value="RNaseH-like_sf"/>
</dbReference>
<name>A0A192D4T5_9SPHN</name>
<dbReference type="SUPFAM" id="SSF53098">
    <property type="entry name" value="Ribonuclease H-like"/>
    <property type="match status" value="1"/>
</dbReference>
<dbReference type="InterPro" id="IPR036397">
    <property type="entry name" value="RNaseH_sf"/>
</dbReference>
<dbReference type="RefSeq" id="WP_068351087.1">
    <property type="nucleotide sequence ID" value="NZ_CP016033.1"/>
</dbReference>
<dbReference type="InterPro" id="IPR002156">
    <property type="entry name" value="RNaseH_domain"/>
</dbReference>
<keyword evidence="3" id="KW-1185">Reference proteome</keyword>
<sequence>MAAGSRRKIFFDGGCQPNPGPMSAAVVVRGEAHFFDDLGDGSSTDAEWTALVLALTLAHDLGERDFDLVGDSREVIAQASGSTRCAPAALHHLARYSRIAALGPPRRLVWTPRAQNLAGIALARRAAGL</sequence>
<reference evidence="2 3" key="1">
    <citation type="submission" date="2016-05" db="EMBL/GenBank/DDBJ databases">
        <title>Compelete Genome Sequence of Bacteriochlorophyll-Synthesizing Bacterium Porphyrobacter neustonensis DSM 9434.</title>
        <authorList>
            <person name="Shi X.-L."/>
            <person name="Wu Y.-H."/>
            <person name="Cheng H."/>
            <person name="Xu L."/>
            <person name="Zhang X.-Q."/>
            <person name="Wang C.-S."/>
            <person name="Xu X.-W."/>
        </authorList>
    </citation>
    <scope>NUCLEOTIDE SEQUENCE [LARGE SCALE GENOMIC DNA]</scope>
    <source>
        <strain evidence="2 3">DSM 9434</strain>
    </source>
</reference>
<dbReference type="Pfam" id="PF13456">
    <property type="entry name" value="RVT_3"/>
    <property type="match status" value="1"/>
</dbReference>
<dbReference type="GO" id="GO:0003676">
    <property type="term" value="F:nucleic acid binding"/>
    <property type="evidence" value="ECO:0007669"/>
    <property type="project" value="InterPro"/>
</dbReference>
<dbReference type="OrthoDB" id="7508517at2"/>
<dbReference type="GO" id="GO:0004523">
    <property type="term" value="F:RNA-DNA hybrid ribonuclease activity"/>
    <property type="evidence" value="ECO:0007669"/>
    <property type="project" value="InterPro"/>
</dbReference>
<dbReference type="KEGG" id="pns:A9D12_09185"/>
<evidence type="ECO:0000313" key="3">
    <source>
        <dbReference type="Proteomes" id="UP000078263"/>
    </source>
</evidence>
<dbReference type="STRING" id="1112.A9D12_09185"/>
<dbReference type="Proteomes" id="UP000078263">
    <property type="component" value="Chromosome"/>
</dbReference>
<dbReference type="AlphaFoldDB" id="A0A192D4T5"/>
<dbReference type="Gene3D" id="3.30.420.10">
    <property type="entry name" value="Ribonuclease H-like superfamily/Ribonuclease H"/>
    <property type="match status" value="1"/>
</dbReference>
<accession>A0A192D4T5</accession>
<organism evidence="2 3">
    <name type="scientific">Erythrobacter neustonensis</name>
    <dbReference type="NCBI Taxonomy" id="1112"/>
    <lineage>
        <taxon>Bacteria</taxon>
        <taxon>Pseudomonadati</taxon>
        <taxon>Pseudomonadota</taxon>
        <taxon>Alphaproteobacteria</taxon>
        <taxon>Sphingomonadales</taxon>
        <taxon>Erythrobacteraceae</taxon>
        <taxon>Erythrobacter/Porphyrobacter group</taxon>
        <taxon>Erythrobacter</taxon>
    </lineage>
</organism>